<dbReference type="AlphaFoldDB" id="A0A149QYC6"/>
<evidence type="ECO:0000313" key="1">
    <source>
        <dbReference type="EMBL" id="KXV02320.1"/>
    </source>
</evidence>
<name>A0A149QYC6_9PROT</name>
<dbReference type="PATRIC" id="fig|442.7.peg.2022"/>
<dbReference type="EMBL" id="LHZB01000099">
    <property type="protein sequence ID" value="KXV02320.1"/>
    <property type="molecule type" value="Genomic_DNA"/>
</dbReference>
<gene>
    <name evidence="1" type="ORF">AD929_03310</name>
</gene>
<sequence>MVVDGQRVEVGDPYFAHFSREARDTIWGNRGPRNWMRKVAHNELTGRGYQVALDDIIIPVPPMVNGAFIELPLLKSAQPAGDEPEAPRPLL</sequence>
<dbReference type="RefSeq" id="WP_062494315.1">
    <property type="nucleotide sequence ID" value="NZ_LHZB01000099.1"/>
</dbReference>
<protein>
    <submittedName>
        <fullName evidence="1">Uncharacterized protein</fullName>
    </submittedName>
</protein>
<comment type="caution">
    <text evidence="1">The sequence shown here is derived from an EMBL/GenBank/DDBJ whole genome shotgun (WGS) entry which is preliminary data.</text>
</comment>
<organism evidence="1 2">
    <name type="scientific">Gluconobacter potus</name>
    <dbReference type="NCBI Taxonomy" id="2724927"/>
    <lineage>
        <taxon>Bacteria</taxon>
        <taxon>Pseudomonadati</taxon>
        <taxon>Pseudomonadota</taxon>
        <taxon>Alphaproteobacteria</taxon>
        <taxon>Acetobacterales</taxon>
        <taxon>Acetobacteraceae</taxon>
        <taxon>Gluconobacter</taxon>
    </lineage>
</organism>
<dbReference type="Proteomes" id="UP000075573">
    <property type="component" value="Unassembled WGS sequence"/>
</dbReference>
<accession>A0A149QYC6</accession>
<proteinExistence type="predicted"/>
<reference evidence="1 2" key="1">
    <citation type="submission" date="2015-06" db="EMBL/GenBank/DDBJ databases">
        <title>Improved classification and identification of acetic acid bacteria using matrix-assisted laser desorption/ionization time-of-flight mass spectrometry; Gluconobacter nephelii and Gluconobacter uchimurae are later heterotypic synonyms of Gluconobacter japonicus and Gluconobacter oxydans, respectively.</title>
        <authorList>
            <person name="Li L."/>
            <person name="Cleenwerck I."/>
            <person name="De Vuyst L."/>
            <person name="Vandamme P."/>
        </authorList>
    </citation>
    <scope>NUCLEOTIDE SEQUENCE [LARGE SCALE GENOMIC DNA]</scope>
    <source>
        <strain evidence="1 2">LMG 1764</strain>
    </source>
</reference>
<evidence type="ECO:0000313" key="2">
    <source>
        <dbReference type="Proteomes" id="UP000075573"/>
    </source>
</evidence>